<dbReference type="Proteomes" id="UP000249057">
    <property type="component" value="Unassembled WGS sequence"/>
</dbReference>
<gene>
    <name evidence="1" type="ORF">BO95DRAFT_480696</name>
</gene>
<keyword evidence="2" id="KW-1185">Reference proteome</keyword>
<accession>A0ACD1GEW0</accession>
<evidence type="ECO:0000313" key="2">
    <source>
        <dbReference type="Proteomes" id="UP000249057"/>
    </source>
</evidence>
<protein>
    <submittedName>
        <fullName evidence="1">Cysteine proteinase</fullName>
    </submittedName>
</protein>
<sequence>MAAPQAPDPSTPSTPQTTLTAFWNTFIAKTPGKVTTIFPQSLYADLLPSQRESPGQSSARNAAESYEAAARQCRAEVQRIVRECHRVNEKFTDPDFDLENDRELELWNCLRGLVRGGKFGGEGRGVDMGVARGRNGAAARGRGRVGRQGVRGLGTKADGDWRSSSSSPSSSDDNTDEEEGMPGSVHRVDWIFEDPRFTIDGYSNTDIKQGANGDCWWLAAVATICNRPDLMERICLARDEECGVYGFVFYRDGEWVSTVVDDNLYLAHEDFDFYGDRYDSTGRLARQYRKRHQTGSEALYFAKCSDANETWLPLLEKAYAKVHGDYEALSGGWSGEAVEDMTGGVTTTIATNKVLNKNTLWRELVNAERDFVFAASALGSGRDWTRGGLALGHAYSILRATEEEDEDGKKVRLVLVRNPWGERNTGGVGEWNGPWSDGSREWTPYWLQKLQHRFGDDGMFWMAYEDLLSTFVFLHRTRIFDETWTVVQRWTSVSVPWIEGYLRTKFVVEIRAAGPVVFVLSEVDKRYMRGLEGQYDFALHFLLQEENAKPGEHLLLVRPVQCRGNRSISAEVKLEPGRYEVLIKLLATRDSDQKNVEDVVKEWVEKNPQKLKQVAMNYDLANAKVQSVKQIEAQSIKASNATGETAKEEASKSEAGQGDKVQDEIGTDGAGKDKSELTESTNDEPANDQYVKKADDEKAENSLYDSSKEENCKREGHAAEPSPAVLPAPGSSRRVHEEKGKDVEKYHEDNVQEDTKHLDKQDEDNRDNEKKHDGKRDEDNQHDDKKHHDKKDVDKKDDKQDDDKKDDKQDDDKKDQDKEEATPHEQAVDTDGSSPSPWNAICVLGLRVYARDPQVSIELVR</sequence>
<name>A0ACD1GEW0_9EURO</name>
<organism evidence="1 2">
    <name type="scientific">Aspergillus brunneoviolaceus CBS 621.78</name>
    <dbReference type="NCBI Taxonomy" id="1450534"/>
    <lineage>
        <taxon>Eukaryota</taxon>
        <taxon>Fungi</taxon>
        <taxon>Dikarya</taxon>
        <taxon>Ascomycota</taxon>
        <taxon>Pezizomycotina</taxon>
        <taxon>Eurotiomycetes</taxon>
        <taxon>Eurotiomycetidae</taxon>
        <taxon>Eurotiales</taxon>
        <taxon>Aspergillaceae</taxon>
        <taxon>Aspergillus</taxon>
        <taxon>Aspergillus subgen. Circumdati</taxon>
    </lineage>
</organism>
<reference evidence="1" key="1">
    <citation type="submission" date="2018-02" db="EMBL/GenBank/DDBJ databases">
        <title>The genomes of Aspergillus section Nigri reveals drivers in fungal speciation.</title>
        <authorList>
            <consortium name="DOE Joint Genome Institute"/>
            <person name="Vesth T.C."/>
            <person name="Nybo J."/>
            <person name="Theobald S."/>
            <person name="Brandl J."/>
            <person name="Frisvad J.C."/>
            <person name="Nielsen K.F."/>
            <person name="Lyhne E.K."/>
            <person name="Kogle M.E."/>
            <person name="Kuo A."/>
            <person name="Riley R."/>
            <person name="Clum A."/>
            <person name="Nolan M."/>
            <person name="Lipzen A."/>
            <person name="Salamov A."/>
            <person name="Henrissat B."/>
            <person name="Wiebenga A."/>
            <person name="De vries R.P."/>
            <person name="Grigoriev I.V."/>
            <person name="Mortensen U.H."/>
            <person name="Andersen M.R."/>
            <person name="Baker S.E."/>
        </authorList>
    </citation>
    <scope>NUCLEOTIDE SEQUENCE</scope>
    <source>
        <strain evidence="1">CBS 621.78</strain>
    </source>
</reference>
<dbReference type="EMBL" id="KZ825328">
    <property type="protein sequence ID" value="RAH47747.1"/>
    <property type="molecule type" value="Genomic_DNA"/>
</dbReference>
<proteinExistence type="predicted"/>
<evidence type="ECO:0000313" key="1">
    <source>
        <dbReference type="EMBL" id="RAH47747.1"/>
    </source>
</evidence>